<evidence type="ECO:0000313" key="1">
    <source>
        <dbReference type="EMBL" id="KAK3604347.1"/>
    </source>
</evidence>
<dbReference type="EMBL" id="JAEAOA010000849">
    <property type="protein sequence ID" value="KAK3604347.1"/>
    <property type="molecule type" value="Genomic_DNA"/>
</dbReference>
<gene>
    <name evidence="1" type="ORF">CHS0354_013858</name>
</gene>
<dbReference type="AlphaFoldDB" id="A0AAE0T5S8"/>
<organism evidence="1 2">
    <name type="scientific">Potamilus streckersoni</name>
    <dbReference type="NCBI Taxonomy" id="2493646"/>
    <lineage>
        <taxon>Eukaryota</taxon>
        <taxon>Metazoa</taxon>
        <taxon>Spiralia</taxon>
        <taxon>Lophotrochozoa</taxon>
        <taxon>Mollusca</taxon>
        <taxon>Bivalvia</taxon>
        <taxon>Autobranchia</taxon>
        <taxon>Heteroconchia</taxon>
        <taxon>Palaeoheterodonta</taxon>
        <taxon>Unionida</taxon>
        <taxon>Unionoidea</taxon>
        <taxon>Unionidae</taxon>
        <taxon>Ambleminae</taxon>
        <taxon>Lampsilini</taxon>
        <taxon>Potamilus</taxon>
    </lineage>
</organism>
<keyword evidence="2" id="KW-1185">Reference proteome</keyword>
<evidence type="ECO:0000313" key="2">
    <source>
        <dbReference type="Proteomes" id="UP001195483"/>
    </source>
</evidence>
<dbReference type="Gene3D" id="3.40.390.10">
    <property type="entry name" value="Collagenase (Catalytic Domain)"/>
    <property type="match status" value="1"/>
</dbReference>
<protein>
    <submittedName>
        <fullName evidence="1">Uncharacterized protein</fullName>
    </submittedName>
</protein>
<dbReference type="SUPFAM" id="SSF55486">
    <property type="entry name" value="Metalloproteases ('zincins'), catalytic domain"/>
    <property type="match status" value="1"/>
</dbReference>
<reference evidence="1" key="2">
    <citation type="journal article" date="2021" name="Genome Biol. Evol.">
        <title>Developing a high-quality reference genome for a parasitic bivalve with doubly uniparental inheritance (Bivalvia: Unionida).</title>
        <authorList>
            <person name="Smith C.H."/>
        </authorList>
    </citation>
    <scope>NUCLEOTIDE SEQUENCE</scope>
    <source>
        <strain evidence="1">CHS0354</strain>
        <tissue evidence="1">Mantle</tissue>
    </source>
</reference>
<comment type="caution">
    <text evidence="1">The sequence shown here is derived from an EMBL/GenBank/DDBJ whole genome shotgun (WGS) entry which is preliminary data.</text>
</comment>
<name>A0AAE0T5S8_9BIVA</name>
<reference evidence="1" key="3">
    <citation type="submission" date="2023-05" db="EMBL/GenBank/DDBJ databases">
        <authorList>
            <person name="Smith C.H."/>
        </authorList>
    </citation>
    <scope>NUCLEOTIDE SEQUENCE</scope>
    <source>
        <strain evidence="1">CHS0354</strain>
        <tissue evidence="1">Mantle</tissue>
    </source>
</reference>
<proteinExistence type="predicted"/>
<reference evidence="1" key="1">
    <citation type="journal article" date="2021" name="Genome Biol. Evol.">
        <title>A High-Quality Reference Genome for a Parasitic Bivalve with Doubly Uniparental Inheritance (Bivalvia: Unionida).</title>
        <authorList>
            <person name="Smith C.H."/>
        </authorList>
    </citation>
    <scope>NUCLEOTIDE SEQUENCE</scope>
    <source>
        <strain evidence="1">CHS0354</strain>
    </source>
</reference>
<dbReference type="Proteomes" id="UP001195483">
    <property type="component" value="Unassembled WGS sequence"/>
</dbReference>
<sequence>MDEVKRKIREAYSHIMNGSNGQFPHKKSKVIRDKENSYIEALPYLEDLHDWDHVHGVKILPEFDIAMLFTTLGAEHDGEGDAAACKSEDFFIMANQTININKQRLHIKNMWLFSNCSVESFKKTLKHKQCVHNIGTVYDLNEWTTFMKNQPGDVFTPQEQCFLLFGPGSTFYGVCIFSI</sequence>
<accession>A0AAE0T5S8</accession>
<dbReference type="InterPro" id="IPR024079">
    <property type="entry name" value="MetalloPept_cat_dom_sf"/>
</dbReference>
<dbReference type="GO" id="GO:0008237">
    <property type="term" value="F:metallopeptidase activity"/>
    <property type="evidence" value="ECO:0007669"/>
    <property type="project" value="InterPro"/>
</dbReference>